<dbReference type="InterPro" id="IPR003126">
    <property type="entry name" value="Znf_UBR"/>
</dbReference>
<dbReference type="CDD" id="cd19673">
    <property type="entry name" value="UBR-box_UBR3"/>
    <property type="match status" value="1"/>
</dbReference>
<dbReference type="Gene3D" id="2.10.110.30">
    <property type="match status" value="1"/>
</dbReference>
<evidence type="ECO:0000256" key="9">
    <source>
        <dbReference type="PROSITE-ProRule" id="PRU00508"/>
    </source>
</evidence>
<dbReference type="Proteomes" id="UP000596660">
    <property type="component" value="Unplaced"/>
</dbReference>
<feature type="zinc finger region" description="UBR-type" evidence="9">
    <location>
        <begin position="121"/>
        <end position="191"/>
    </location>
</feature>
<dbReference type="GO" id="GO:0000151">
    <property type="term" value="C:ubiquitin ligase complex"/>
    <property type="evidence" value="ECO:0007669"/>
    <property type="project" value="TreeGrafter"/>
</dbReference>
<evidence type="ECO:0000256" key="3">
    <source>
        <dbReference type="ARBA" id="ARBA00022679"/>
    </source>
</evidence>
<comment type="catalytic activity">
    <reaction evidence="1 10">
        <text>S-ubiquitinyl-[E2 ubiquitin-conjugating enzyme]-L-cysteine + [acceptor protein]-L-lysine = [E2 ubiquitin-conjugating enzyme]-L-cysteine + N(6)-ubiquitinyl-[acceptor protein]-L-lysine.</text>
        <dbReference type="EC" id="2.3.2.27"/>
    </reaction>
</comment>
<keyword evidence="14" id="KW-1185">Reference proteome</keyword>
<dbReference type="PANTHER" id="PTHR21497:SF53">
    <property type="entry name" value="E3 UBIQUITIN-PROTEIN LIGASE PRT6"/>
    <property type="match status" value="1"/>
</dbReference>
<name>A0A803MGT7_CHEQI</name>
<keyword evidence="5 10" id="KW-0863">Zinc-finger</keyword>
<dbReference type="EnsemblPlants" id="AUR62029189-RA">
    <property type="protein sequence ID" value="AUR62029189-RA:cds"/>
    <property type="gene ID" value="AUR62029189"/>
</dbReference>
<feature type="compositionally biased region" description="Basic and acidic residues" evidence="11">
    <location>
        <begin position="458"/>
        <end position="468"/>
    </location>
</feature>
<evidence type="ECO:0000256" key="11">
    <source>
        <dbReference type="SAM" id="MobiDB-lite"/>
    </source>
</evidence>
<dbReference type="GO" id="GO:0016567">
    <property type="term" value="P:protein ubiquitination"/>
    <property type="evidence" value="ECO:0007669"/>
    <property type="project" value="UniProtKB-UniRule"/>
</dbReference>
<dbReference type="GO" id="GO:0061630">
    <property type="term" value="F:ubiquitin protein ligase activity"/>
    <property type="evidence" value="ECO:0007669"/>
    <property type="project" value="UniProtKB-UniRule"/>
</dbReference>
<dbReference type="SMART" id="SM00396">
    <property type="entry name" value="ZnF_UBR1"/>
    <property type="match status" value="1"/>
</dbReference>
<reference evidence="13" key="2">
    <citation type="submission" date="2021-03" db="UniProtKB">
        <authorList>
            <consortium name="EnsemblPlants"/>
        </authorList>
    </citation>
    <scope>IDENTIFICATION</scope>
</reference>
<evidence type="ECO:0000313" key="13">
    <source>
        <dbReference type="EnsemblPlants" id="AUR62029189-RA:cds"/>
    </source>
</evidence>
<comment type="pathway">
    <text evidence="2 10">Protein modification; protein ubiquitination.</text>
</comment>
<evidence type="ECO:0000256" key="4">
    <source>
        <dbReference type="ARBA" id="ARBA00022723"/>
    </source>
</evidence>
<dbReference type="GO" id="GO:0005737">
    <property type="term" value="C:cytoplasm"/>
    <property type="evidence" value="ECO:0007669"/>
    <property type="project" value="TreeGrafter"/>
</dbReference>
<comment type="function">
    <text evidence="10">Ubiquitin ligase protein which is a component of the N-end rule pathway. Recognizes and binds to proteins bearing specific N-terminal residues that are destabilizing according to the N-end rule, leading to their ubiquitination and subsequent degradation.</text>
</comment>
<evidence type="ECO:0000256" key="1">
    <source>
        <dbReference type="ARBA" id="ARBA00000900"/>
    </source>
</evidence>
<keyword evidence="3 10" id="KW-0808">Transferase</keyword>
<dbReference type="EC" id="2.3.2.27" evidence="10"/>
<dbReference type="PROSITE" id="PS51157">
    <property type="entry name" value="ZF_UBR"/>
    <property type="match status" value="1"/>
</dbReference>
<feature type="region of interest" description="Disordered" evidence="11">
    <location>
        <begin position="449"/>
        <end position="468"/>
    </location>
</feature>
<keyword evidence="6 10" id="KW-0833">Ubl conjugation pathway</keyword>
<evidence type="ECO:0000256" key="10">
    <source>
        <dbReference type="RuleBase" id="RU366018"/>
    </source>
</evidence>
<organism evidence="13 14">
    <name type="scientific">Chenopodium quinoa</name>
    <name type="common">Quinoa</name>
    <dbReference type="NCBI Taxonomy" id="63459"/>
    <lineage>
        <taxon>Eukaryota</taxon>
        <taxon>Viridiplantae</taxon>
        <taxon>Streptophyta</taxon>
        <taxon>Embryophyta</taxon>
        <taxon>Tracheophyta</taxon>
        <taxon>Spermatophyta</taxon>
        <taxon>Magnoliopsida</taxon>
        <taxon>eudicotyledons</taxon>
        <taxon>Gunneridae</taxon>
        <taxon>Pentapetalae</taxon>
        <taxon>Caryophyllales</taxon>
        <taxon>Chenopodiaceae</taxon>
        <taxon>Chenopodioideae</taxon>
        <taxon>Atripliceae</taxon>
        <taxon>Chenopodium</taxon>
    </lineage>
</organism>
<reference evidence="13" key="1">
    <citation type="journal article" date="2017" name="Nature">
        <title>The genome of Chenopodium quinoa.</title>
        <authorList>
            <person name="Jarvis D.E."/>
            <person name="Ho Y.S."/>
            <person name="Lightfoot D.J."/>
            <person name="Schmoeckel S.M."/>
            <person name="Li B."/>
            <person name="Borm T.J.A."/>
            <person name="Ohyanagi H."/>
            <person name="Mineta K."/>
            <person name="Michell C.T."/>
            <person name="Saber N."/>
            <person name="Kharbatia N.M."/>
            <person name="Rupper R.R."/>
            <person name="Sharp A.R."/>
            <person name="Dally N."/>
            <person name="Boughton B.A."/>
            <person name="Woo Y.H."/>
            <person name="Gao G."/>
            <person name="Schijlen E.G.W.M."/>
            <person name="Guo X."/>
            <person name="Momin A.A."/>
            <person name="Negrao S."/>
            <person name="Al-Babili S."/>
            <person name="Gehring C."/>
            <person name="Roessner U."/>
            <person name="Jung C."/>
            <person name="Murphy K."/>
            <person name="Arold S.T."/>
            <person name="Gojobori T."/>
            <person name="van der Linden C.G."/>
            <person name="van Loo E.N."/>
            <person name="Jellen E.N."/>
            <person name="Maughan P.J."/>
            <person name="Tester M."/>
        </authorList>
    </citation>
    <scope>NUCLEOTIDE SEQUENCE [LARGE SCALE GENOMIC DNA]</scope>
    <source>
        <strain evidence="13">cv. PI 614886</strain>
    </source>
</reference>
<dbReference type="Pfam" id="PF18995">
    <property type="entry name" value="PRT6_C"/>
    <property type="match status" value="1"/>
</dbReference>
<dbReference type="InterPro" id="IPR044046">
    <property type="entry name" value="E3_ligase_UBR-like_C"/>
</dbReference>
<dbReference type="GO" id="GO:0008270">
    <property type="term" value="F:zinc ion binding"/>
    <property type="evidence" value="ECO:0007669"/>
    <property type="project" value="UniProtKB-UniRule"/>
</dbReference>
<dbReference type="GO" id="GO:0071596">
    <property type="term" value="P:ubiquitin-dependent protein catabolic process via the N-end rule pathway"/>
    <property type="evidence" value="ECO:0007669"/>
    <property type="project" value="UniProtKB-UniRule"/>
</dbReference>
<dbReference type="UniPathway" id="UPA00143"/>
<evidence type="ECO:0000313" key="14">
    <source>
        <dbReference type="Proteomes" id="UP000596660"/>
    </source>
</evidence>
<sequence length="1938" mass="217111">MDIGSPSSTLSPRHRIIQGLSMIGVPEEYLRDLQPGLVCFIKNNKPLLSEIVSAIIPTDLGTAGNAGVVCERKFGSKKALDHLNLKDLYRESMCWLKWLMFEREPNIALNNLASLNVGQRGVCGVIWRENDLAFRCNTCGHDPACAICLPCFQKGNHENHDFFTTTPGAGCCDCGDESAWKREGFCSEHKGAEQIQPLPDEIACSVEPVLDLLLKFWKDNMLRRESTNKHGTELRKVVNELSYSVVEMLLDFCNHSESLLSFVSKRLIHTVDLLKLLVRSERFLSPDVTKKLHELLLKLLCEPIFKHDFAEVFTAYYPVTVSELLKTSSYDFHNSLVMKFSVHIFTVPTLAPHLFSMWPGVHNLCIRVMTDINHVLSHSDLLKYVTHERFDTVKDWLQIMSLVQGMNPQQRERTNFREDVNAELPFNMCSYIAKIHFLLVKGSFSGSDHGSEEMDEASSERVKKDTDDGYSKKLAEVGRLSGEASSQKLDANQDFEVLPSVLQLAFETTKAIDCWLAESNLVSHVTSDISYCISAFKEASFNVKKGVYTSGSSDVSSGSTLQTLTHDCPVNTGDVDKDVNFLESETSVDKDALSLLSLSVWPDIDYDISSQGISLHMPFHGLLSLILKQALRHYYGDFVLTNKDDFTYLNPLSDHLDFFQKVLRGCHPYGFSSFMMEHPLQSRVFCSQVRAGMSNQESELDLFLLQLCAAFAPADLYVTRILERFQLSNYLALDLKHVSEYESVLMQEMLTLIIQIVKERQLCGLTTSQSLQRELICKLAAGDATHSELVKGLPKELCKLDLLQEGKYSLRMPYWKELDLYHPYWKPRDLQVAEERYSRFCGVSALSTQLPKWTNVYHPLIGIARVATCKTTLQVIRAVLYYAVFTDRSAKSSVVKENRSAESRAPDGVLITALHLLSLALDICSLQKKSGHISTHDGDCFPLLFVATEEIEVGLHDESGCPSLLLLLVMLMRMHRKDNMVSSTEAGNFNISSFVEILLKKFAELDSKCMVKLQQFAPEIVNYRTDDIVDLSSASDTKKRKMKARERQAAILAKMKVEQSKFLANLTGSADTESDHSGFGNVKHASNVLQETQVCCLCHDSNSANPVSFLILLQKSRIVNFVDRGYSAWDQGWHSDGLESSVKACMEKDPLASSGSNAISVESLPSSELLPLVEGAIDEFAAQAHPEELNNFVVFCKSKFPELQKTKNPGKLAEMRNKTACSLESLEQDLFLSIYKEISCNDNSGFTSDGERISTAEDTTKSSNQVSLLLGKYIAALTKQYKDTSQNNNIFPSYDGFGPLNCDGIHISSCGHAVHQGCLDRYLSSNERLISRRMVSEGRLIDDLDQGKFLCPVCRRLADSTLPVVPDDSHNVWEQPTNFNIPSMHSLGSLTASKQECGSLRLQYALSMLQTAASTVSRSDMLKALPMQRNTSISPNLEPVFQLLTGMSFPGKQDVFLRSGRASPSVLMWATLKHSLVSTEIASRCEKSSLSARKGLSSLDDEYRSSCGFILPMLLKVIQSTRSTHLPDLLVRFRGLQLFSASICSGINNDKCPEGAISGEGKFLWILKHANGEMAYPDMQFWDQASHPVLIHDPFSTLMWVLFCLPSPFLSTQDSFLSLVHVFYGVSIIQAVFTYCSYAHRNVNDLGFHDCLIADIAKLAEKSVITKQIFISNHVDPSCHVKDVIDNLTLPYLRRCLLLQKLLKCSEISPSPSWVDDFDKSIGTSDCQEDAGMLGNRDETKELRNIFRIPPLDIVLKDGGLRSMMFKWFHHFSKDFEDQCVHRTLYSTPAVPFQLIRLPAVYQDLVQRYIKVPCPICETVQNEPALCLLCGRLCSPAWNSCCSGSECQAHAMSCGAGTGVFLLIRKTTILLQRNVRKALWPSPYLDAYGEEDAKMRRGKPLYLNEERYAALTYMVASHGLDQSSEVLRQTTIGPYSLV</sequence>
<evidence type="ECO:0000256" key="7">
    <source>
        <dbReference type="ARBA" id="ARBA00022833"/>
    </source>
</evidence>
<accession>A0A803MGT7</accession>
<dbReference type="Pfam" id="PF02207">
    <property type="entry name" value="zf-UBR"/>
    <property type="match status" value="1"/>
</dbReference>
<dbReference type="InterPro" id="IPR039164">
    <property type="entry name" value="UBR1-like"/>
</dbReference>
<dbReference type="OMA" id="DHMAYRC"/>
<comment type="similarity">
    <text evidence="8 10">Belongs to the E3 ubiquitin-protein ligase UBR1-like family.</text>
</comment>
<dbReference type="PANTHER" id="PTHR21497">
    <property type="entry name" value="UBIQUITIN LIGASE E3 ALPHA-RELATED"/>
    <property type="match status" value="1"/>
</dbReference>
<protein>
    <recommendedName>
        <fullName evidence="10">E3 ubiquitin-protein ligase</fullName>
        <ecNumber evidence="10">2.3.2.27</ecNumber>
    </recommendedName>
</protein>
<keyword evidence="7 10" id="KW-0862">Zinc</keyword>
<evidence type="ECO:0000259" key="12">
    <source>
        <dbReference type="PROSITE" id="PS51157"/>
    </source>
</evidence>
<keyword evidence="4 10" id="KW-0479">Metal-binding</keyword>
<dbReference type="FunFam" id="2.10.110.30:FF:000002">
    <property type="entry name" value="Putative e3 ubiquitin-protein ligase ubr3"/>
    <property type="match status" value="1"/>
</dbReference>
<evidence type="ECO:0000256" key="5">
    <source>
        <dbReference type="ARBA" id="ARBA00022771"/>
    </source>
</evidence>
<dbReference type="CDD" id="cd16482">
    <property type="entry name" value="RING-H2_UBR1-like"/>
    <property type="match status" value="1"/>
</dbReference>
<evidence type="ECO:0000256" key="6">
    <source>
        <dbReference type="ARBA" id="ARBA00022786"/>
    </source>
</evidence>
<proteinExistence type="inferred from homology"/>
<feature type="domain" description="UBR-type" evidence="12">
    <location>
        <begin position="121"/>
        <end position="191"/>
    </location>
</feature>
<dbReference type="Gramene" id="AUR62029189-RA">
    <property type="protein sequence ID" value="AUR62029189-RA:cds"/>
    <property type="gene ID" value="AUR62029189"/>
</dbReference>
<evidence type="ECO:0000256" key="2">
    <source>
        <dbReference type="ARBA" id="ARBA00004906"/>
    </source>
</evidence>
<evidence type="ECO:0000256" key="8">
    <source>
        <dbReference type="ARBA" id="ARBA00046341"/>
    </source>
</evidence>